<evidence type="ECO:0000256" key="2">
    <source>
        <dbReference type="ARBA" id="ARBA00022679"/>
    </source>
</evidence>
<keyword evidence="7" id="KW-0812">Transmembrane</keyword>
<feature type="compositionally biased region" description="Low complexity" evidence="6">
    <location>
        <begin position="474"/>
        <end position="488"/>
    </location>
</feature>
<dbReference type="PANTHER" id="PTHR43671:SF13">
    <property type="entry name" value="SERINE_THREONINE-PROTEIN KINASE NEK2"/>
    <property type="match status" value="1"/>
</dbReference>
<sequence>MQGPDFEDPFDLVGDVLDGQFRVDRFAGEGDFTVVYKGHHLGVDAPVAIKCLNVPPTLDVALLEPFLESFRDGARLHYRLALGNLHIARSIAFGTTMAPRTGQSVPYLVREWLEGCSLATDFAERAKEGLRPRSIREVIQLLDSAAEALAYAHHQGVVHHSINPRNLFVVPTVEGRIVKVLDFGVAKLLNEHSVSSVSTMTSGTSGLRVMFPNYSAPEQLDRRFGTPGAATDVYAMALVIYEALSGSPVVPPNTPVADVLNSFQPGHRPTAKSLDVPISSHVEAVLTRALALEPAVRHGNVGEFWRDLRGAAREDSSIKIRPRAASLSGMSSGRASGKSGKVSRPPQSSRRSLPAARVPVRSTLDDTDPAISRAPVSTPSGMSTALGQAPLPERRLWLLPAIAGAALAASALLWGAVLFWRANPPRPRAAAAATATALASTVPSAEVPAPPALSAAPVIEATVDAGAAVAKPDASSTSSAASTSSAPAAPRPARKRESFSREEATRAFDDVAADLPTCAVPGGPRGPGSIRARFDTDGTILHVTLSPPYAGTPVGNCITQRFQNVTITPFASTSVAFNYVFTTIQP</sequence>
<dbReference type="EC" id="2.7.11.1" evidence="1"/>
<evidence type="ECO:0000313" key="9">
    <source>
        <dbReference type="EMBL" id="WXA98882.1"/>
    </source>
</evidence>
<dbReference type="GO" id="GO:0004674">
    <property type="term" value="F:protein serine/threonine kinase activity"/>
    <property type="evidence" value="ECO:0007669"/>
    <property type="project" value="UniProtKB-KW"/>
</dbReference>
<evidence type="ECO:0000256" key="7">
    <source>
        <dbReference type="SAM" id="Phobius"/>
    </source>
</evidence>
<keyword evidence="3" id="KW-0547">Nucleotide-binding</keyword>
<feature type="compositionally biased region" description="Low complexity" evidence="6">
    <location>
        <begin position="343"/>
        <end position="357"/>
    </location>
</feature>
<dbReference type="RefSeq" id="WP_394849505.1">
    <property type="nucleotide sequence ID" value="NZ_CP089982.1"/>
</dbReference>
<dbReference type="Proteomes" id="UP001379533">
    <property type="component" value="Chromosome"/>
</dbReference>
<feature type="compositionally biased region" description="Polar residues" evidence="6">
    <location>
        <begin position="375"/>
        <end position="386"/>
    </location>
</feature>
<dbReference type="InterPro" id="IPR011009">
    <property type="entry name" value="Kinase-like_dom_sf"/>
</dbReference>
<feature type="region of interest" description="Disordered" evidence="6">
    <location>
        <begin position="319"/>
        <end position="387"/>
    </location>
</feature>
<dbReference type="Gene3D" id="1.10.510.10">
    <property type="entry name" value="Transferase(Phosphotransferase) domain 1"/>
    <property type="match status" value="1"/>
</dbReference>
<dbReference type="CDD" id="cd14014">
    <property type="entry name" value="STKc_PknB_like"/>
    <property type="match status" value="1"/>
</dbReference>
<evidence type="ECO:0000256" key="4">
    <source>
        <dbReference type="ARBA" id="ARBA00022777"/>
    </source>
</evidence>
<feature type="domain" description="Protein kinase" evidence="8">
    <location>
        <begin position="21"/>
        <end position="309"/>
    </location>
</feature>
<keyword evidence="2" id="KW-0808">Transferase</keyword>
<dbReference type="PANTHER" id="PTHR43671">
    <property type="entry name" value="SERINE/THREONINE-PROTEIN KINASE NEK"/>
    <property type="match status" value="1"/>
</dbReference>
<feature type="region of interest" description="Disordered" evidence="6">
    <location>
        <begin position="473"/>
        <end position="503"/>
    </location>
</feature>
<accession>A0ABZ2KJN1</accession>
<gene>
    <name evidence="9" type="ORF">LZC95_18925</name>
</gene>
<organism evidence="9 10">
    <name type="scientific">Pendulispora brunnea</name>
    <dbReference type="NCBI Taxonomy" id="2905690"/>
    <lineage>
        <taxon>Bacteria</taxon>
        <taxon>Pseudomonadati</taxon>
        <taxon>Myxococcota</taxon>
        <taxon>Myxococcia</taxon>
        <taxon>Myxococcales</taxon>
        <taxon>Sorangiineae</taxon>
        <taxon>Pendulisporaceae</taxon>
        <taxon>Pendulispora</taxon>
    </lineage>
</organism>
<dbReference type="InterPro" id="IPR050660">
    <property type="entry name" value="NEK_Ser/Thr_kinase"/>
</dbReference>
<keyword evidence="7" id="KW-0472">Membrane</keyword>
<proteinExistence type="predicted"/>
<keyword evidence="10" id="KW-1185">Reference proteome</keyword>
<keyword evidence="5" id="KW-0067">ATP-binding</keyword>
<evidence type="ECO:0000256" key="1">
    <source>
        <dbReference type="ARBA" id="ARBA00012513"/>
    </source>
</evidence>
<evidence type="ECO:0000313" key="10">
    <source>
        <dbReference type="Proteomes" id="UP001379533"/>
    </source>
</evidence>
<keyword evidence="9" id="KW-0723">Serine/threonine-protein kinase</keyword>
<feature type="transmembrane region" description="Helical" evidence="7">
    <location>
        <begin position="396"/>
        <end position="420"/>
    </location>
</feature>
<dbReference type="PROSITE" id="PS50011">
    <property type="entry name" value="PROTEIN_KINASE_DOM"/>
    <property type="match status" value="1"/>
</dbReference>
<evidence type="ECO:0000256" key="5">
    <source>
        <dbReference type="ARBA" id="ARBA00022840"/>
    </source>
</evidence>
<dbReference type="Pfam" id="PF00069">
    <property type="entry name" value="Pkinase"/>
    <property type="match status" value="1"/>
</dbReference>
<protein>
    <recommendedName>
        <fullName evidence="1">non-specific serine/threonine protein kinase</fullName>
        <ecNumber evidence="1">2.7.11.1</ecNumber>
    </recommendedName>
</protein>
<name>A0ABZ2KJN1_9BACT</name>
<keyword evidence="7" id="KW-1133">Transmembrane helix</keyword>
<evidence type="ECO:0000259" key="8">
    <source>
        <dbReference type="PROSITE" id="PS50011"/>
    </source>
</evidence>
<evidence type="ECO:0000256" key="6">
    <source>
        <dbReference type="SAM" id="MobiDB-lite"/>
    </source>
</evidence>
<dbReference type="Gene3D" id="3.30.200.20">
    <property type="entry name" value="Phosphorylase Kinase, domain 1"/>
    <property type="match status" value="1"/>
</dbReference>
<evidence type="ECO:0000256" key="3">
    <source>
        <dbReference type="ARBA" id="ARBA00022741"/>
    </source>
</evidence>
<dbReference type="SUPFAM" id="SSF56112">
    <property type="entry name" value="Protein kinase-like (PK-like)"/>
    <property type="match status" value="1"/>
</dbReference>
<keyword evidence="4 9" id="KW-0418">Kinase</keyword>
<reference evidence="9 10" key="1">
    <citation type="submission" date="2021-12" db="EMBL/GenBank/DDBJ databases">
        <title>Discovery of the Pendulisporaceae a myxobacterial family with distinct sporulation behavior and unique specialized metabolism.</title>
        <authorList>
            <person name="Garcia R."/>
            <person name="Popoff A."/>
            <person name="Bader C.D."/>
            <person name="Loehr J."/>
            <person name="Walesch S."/>
            <person name="Walt C."/>
            <person name="Boldt J."/>
            <person name="Bunk B."/>
            <person name="Haeckl F.J.F.P.J."/>
            <person name="Gunesch A.P."/>
            <person name="Birkelbach J."/>
            <person name="Nuebel U."/>
            <person name="Pietschmann T."/>
            <person name="Bach T."/>
            <person name="Mueller R."/>
        </authorList>
    </citation>
    <scope>NUCLEOTIDE SEQUENCE [LARGE SCALE GENOMIC DNA]</scope>
    <source>
        <strain evidence="9 10">MSr12523</strain>
    </source>
</reference>
<dbReference type="InterPro" id="IPR000719">
    <property type="entry name" value="Prot_kinase_dom"/>
</dbReference>
<dbReference type="EMBL" id="CP089982">
    <property type="protein sequence ID" value="WXA98882.1"/>
    <property type="molecule type" value="Genomic_DNA"/>
</dbReference>